<evidence type="ECO:0000256" key="3">
    <source>
        <dbReference type="ARBA" id="ARBA00022670"/>
    </source>
</evidence>
<keyword evidence="3" id="KW-0645">Protease</keyword>
<dbReference type="Gene3D" id="3.10.450.350">
    <property type="match status" value="2"/>
</dbReference>
<evidence type="ECO:0000256" key="9">
    <source>
        <dbReference type="SAM" id="Coils"/>
    </source>
</evidence>
<keyword evidence="7" id="KW-0862">Zinc</keyword>
<evidence type="ECO:0000259" key="11">
    <source>
        <dbReference type="Pfam" id="PF19425"/>
    </source>
</evidence>
<dbReference type="Gene3D" id="2.70.70.10">
    <property type="entry name" value="Glucose Permease (Domain IIA)"/>
    <property type="match status" value="1"/>
</dbReference>
<evidence type="ECO:0000259" key="10">
    <source>
        <dbReference type="Pfam" id="PF01551"/>
    </source>
</evidence>
<evidence type="ECO:0000256" key="4">
    <source>
        <dbReference type="ARBA" id="ARBA00022723"/>
    </source>
</evidence>
<dbReference type="Pfam" id="PF01551">
    <property type="entry name" value="Peptidase_M23"/>
    <property type="match status" value="1"/>
</dbReference>
<organism evidence="12 13">
    <name type="scientific">Halobacteriovorax vibrionivorans</name>
    <dbReference type="NCBI Taxonomy" id="2152716"/>
    <lineage>
        <taxon>Bacteria</taxon>
        <taxon>Pseudomonadati</taxon>
        <taxon>Bdellovibrionota</taxon>
        <taxon>Bacteriovoracia</taxon>
        <taxon>Bacteriovoracales</taxon>
        <taxon>Halobacteriovoraceae</taxon>
        <taxon>Halobacteriovorax</taxon>
    </lineage>
</organism>
<dbReference type="InterPro" id="IPR011055">
    <property type="entry name" value="Dup_hybrid_motif"/>
</dbReference>
<gene>
    <name evidence="12" type="ORF">DAY19_08020</name>
</gene>
<keyword evidence="5" id="KW-0732">Signal</keyword>
<feature type="domain" description="Csd3-like second N-terminal" evidence="11">
    <location>
        <begin position="141"/>
        <end position="262"/>
    </location>
</feature>
<evidence type="ECO:0000256" key="6">
    <source>
        <dbReference type="ARBA" id="ARBA00022801"/>
    </source>
</evidence>
<dbReference type="PANTHER" id="PTHR21666:SF289">
    <property type="entry name" value="L-ALA--D-GLU ENDOPEPTIDASE"/>
    <property type="match status" value="1"/>
</dbReference>
<evidence type="ECO:0000313" key="12">
    <source>
        <dbReference type="EMBL" id="RZF21625.1"/>
    </source>
</evidence>
<comment type="caution">
    <text evidence="12">The sequence shown here is derived from an EMBL/GenBank/DDBJ whole genome shotgun (WGS) entry which is preliminary data.</text>
</comment>
<keyword evidence="8" id="KW-0482">Metalloprotease</keyword>
<evidence type="ECO:0000256" key="2">
    <source>
        <dbReference type="ARBA" id="ARBA00004196"/>
    </source>
</evidence>
<dbReference type="EMBL" id="QDKL01000002">
    <property type="protein sequence ID" value="RZF21625.1"/>
    <property type="molecule type" value="Genomic_DNA"/>
</dbReference>
<dbReference type="InterPro" id="IPR016047">
    <property type="entry name" value="M23ase_b-sheet_dom"/>
</dbReference>
<dbReference type="SUPFAM" id="SSF51261">
    <property type="entry name" value="Duplicated hybrid motif"/>
    <property type="match status" value="1"/>
</dbReference>
<dbReference type="Pfam" id="PF19425">
    <property type="entry name" value="Csd3_N2"/>
    <property type="match status" value="1"/>
</dbReference>
<evidence type="ECO:0000256" key="5">
    <source>
        <dbReference type="ARBA" id="ARBA00022729"/>
    </source>
</evidence>
<dbReference type="InterPro" id="IPR050570">
    <property type="entry name" value="Cell_wall_metabolism_enzyme"/>
</dbReference>
<dbReference type="Proteomes" id="UP000443582">
    <property type="component" value="Unassembled WGS sequence"/>
</dbReference>
<evidence type="ECO:0000256" key="8">
    <source>
        <dbReference type="ARBA" id="ARBA00023049"/>
    </source>
</evidence>
<dbReference type="PANTHER" id="PTHR21666">
    <property type="entry name" value="PEPTIDASE-RELATED"/>
    <property type="match status" value="1"/>
</dbReference>
<keyword evidence="4" id="KW-0479">Metal-binding</keyword>
<proteinExistence type="predicted"/>
<dbReference type="CDD" id="cd12797">
    <property type="entry name" value="M23_peptidase"/>
    <property type="match status" value="1"/>
</dbReference>
<protein>
    <submittedName>
        <fullName evidence="12">M23 family metallopeptidase</fullName>
    </submittedName>
</protein>
<evidence type="ECO:0000313" key="13">
    <source>
        <dbReference type="Proteomes" id="UP000443582"/>
    </source>
</evidence>
<comment type="cofactor">
    <cofactor evidence="1">
        <name>Zn(2+)</name>
        <dbReference type="ChEBI" id="CHEBI:29105"/>
    </cofactor>
</comment>
<feature type="coiled-coil region" evidence="9">
    <location>
        <begin position="65"/>
        <end position="92"/>
    </location>
</feature>
<reference evidence="13" key="1">
    <citation type="journal article" date="2019" name="Int. J. Syst. Evol. Microbiol.">
        <title>Halobacteriovorax valvorus sp. nov., a novel prokaryotic predator isolated from coastal seawater of China.</title>
        <authorList>
            <person name="Chen M.-X."/>
        </authorList>
    </citation>
    <scope>NUCLEOTIDE SEQUENCE [LARGE SCALE GENOMIC DNA]</scope>
    <source>
        <strain evidence="13">BL9</strain>
    </source>
</reference>
<accession>A0ABY0IFA1</accession>
<sequence>MLRGKMSKLFISLILLSSLYGCNQTQHVIGRVEASSEMMIASPLRHANIVKKGEVKRGQGLYLALKSIDIDNKQALKLINQLRDEVEFSKLKVGDRLEATYDEFNNLIKFSFSQNEYETHVVTLNENSGKWDYSLEELETYWQPRMIEGQLKTGSTLQDDLLALGLERSVVNEVVNVLLCKVNFRMHARAGDRYKVLLSERKHDKKTVQTKVLFTSYSGIKAGSHDAYFYEDKEKSSTYTAHYTPDGQALINAGLRYPLPRLHIRSSYGWRMHPVTGRRAMHRGIDLRGRTGERVHAVAAGKVIMSTYNKYAGNKIAIRHRDGSTSYYYHLNRRSVGVGAWVRSHQVIGTVGATGRVTGPHLHFGFKDRRGRWMNPLNKRMIATPKLKGERLANLHTQVQKIKGTIADLEISKDSKYLVANLDKIKRFPSAIDRFDFLQEEN</sequence>
<dbReference type="PROSITE" id="PS51257">
    <property type="entry name" value="PROKAR_LIPOPROTEIN"/>
    <property type="match status" value="1"/>
</dbReference>
<comment type="subcellular location">
    <subcellularLocation>
        <location evidence="2">Cell envelope</location>
    </subcellularLocation>
</comment>
<feature type="domain" description="M23ase beta-sheet core" evidence="10">
    <location>
        <begin position="281"/>
        <end position="376"/>
    </location>
</feature>
<keyword evidence="13" id="KW-1185">Reference proteome</keyword>
<evidence type="ECO:0000256" key="1">
    <source>
        <dbReference type="ARBA" id="ARBA00001947"/>
    </source>
</evidence>
<evidence type="ECO:0000256" key="7">
    <source>
        <dbReference type="ARBA" id="ARBA00022833"/>
    </source>
</evidence>
<name>A0ABY0IFA1_9BACT</name>
<dbReference type="InterPro" id="IPR045834">
    <property type="entry name" value="Csd3_N2"/>
</dbReference>
<keyword evidence="9" id="KW-0175">Coiled coil</keyword>
<keyword evidence="6" id="KW-0378">Hydrolase</keyword>